<proteinExistence type="inferred from homology"/>
<evidence type="ECO:0000256" key="2">
    <source>
        <dbReference type="ARBA" id="ARBA00023015"/>
    </source>
</evidence>
<protein>
    <submittedName>
        <fullName evidence="7">Sigma-70 family RNA polymerase sigma factor</fullName>
    </submittedName>
</protein>
<evidence type="ECO:0000259" key="5">
    <source>
        <dbReference type="Pfam" id="PF04542"/>
    </source>
</evidence>
<evidence type="ECO:0000313" key="8">
    <source>
        <dbReference type="Proteomes" id="UP000671914"/>
    </source>
</evidence>
<dbReference type="InterPro" id="IPR013249">
    <property type="entry name" value="RNA_pol_sigma70_r4_t2"/>
</dbReference>
<comment type="similarity">
    <text evidence="1">Belongs to the sigma-70 factor family. ECF subfamily.</text>
</comment>
<keyword evidence="3" id="KW-0731">Sigma factor</keyword>
<evidence type="ECO:0000313" key="7">
    <source>
        <dbReference type="EMBL" id="QTX05386.1"/>
    </source>
</evidence>
<dbReference type="SUPFAM" id="SSF88659">
    <property type="entry name" value="Sigma3 and sigma4 domains of RNA polymerase sigma factors"/>
    <property type="match status" value="1"/>
</dbReference>
<feature type="domain" description="RNA polymerase sigma factor 70 region 4 type 2" evidence="6">
    <location>
        <begin position="115"/>
        <end position="163"/>
    </location>
</feature>
<dbReference type="AlphaFoldDB" id="A0A975FQJ8"/>
<dbReference type="PANTHER" id="PTHR43133:SF25">
    <property type="entry name" value="RNA POLYMERASE SIGMA FACTOR RFAY-RELATED"/>
    <property type="match status" value="1"/>
</dbReference>
<keyword evidence="2" id="KW-0805">Transcription regulation</keyword>
<dbReference type="Proteomes" id="UP000671914">
    <property type="component" value="Chromosome"/>
</dbReference>
<dbReference type="EMBL" id="CP071696">
    <property type="protein sequence ID" value="QTX05386.1"/>
    <property type="molecule type" value="Genomic_DNA"/>
</dbReference>
<dbReference type="InterPro" id="IPR013325">
    <property type="entry name" value="RNA_pol_sigma_r2"/>
</dbReference>
<dbReference type="PANTHER" id="PTHR43133">
    <property type="entry name" value="RNA POLYMERASE ECF-TYPE SIGMA FACTO"/>
    <property type="match status" value="1"/>
</dbReference>
<name>A0A975FQJ8_9MICO</name>
<dbReference type="GO" id="GO:0006352">
    <property type="term" value="P:DNA-templated transcription initiation"/>
    <property type="evidence" value="ECO:0007669"/>
    <property type="project" value="InterPro"/>
</dbReference>
<dbReference type="InterPro" id="IPR036388">
    <property type="entry name" value="WH-like_DNA-bd_sf"/>
</dbReference>
<sequence length="174" mass="19495">MTQQPELVSDSAALRIDDLVRSLSPALLAYFARRVVPQEDAADCLSETLLVLWRRRADLPKNEDDRRAWAYGVARRVLLAQRRGGARQAMLAARIRDELRTTPIAADVQDGPAIKALSRLKERDRELVGMVVWDGLSVSEAGAALGLRPDAARARYSRARRRLRAALNRRNESL</sequence>
<feature type="domain" description="RNA polymerase sigma-70 region 2" evidence="5">
    <location>
        <begin position="19"/>
        <end position="86"/>
    </location>
</feature>
<dbReference type="InterPro" id="IPR039425">
    <property type="entry name" value="RNA_pol_sigma-70-like"/>
</dbReference>
<dbReference type="Gene3D" id="1.10.10.10">
    <property type="entry name" value="Winged helix-like DNA-binding domain superfamily/Winged helix DNA-binding domain"/>
    <property type="match status" value="1"/>
</dbReference>
<keyword evidence="8" id="KW-1185">Reference proteome</keyword>
<evidence type="ECO:0000259" key="6">
    <source>
        <dbReference type="Pfam" id="PF08281"/>
    </source>
</evidence>
<evidence type="ECO:0000256" key="4">
    <source>
        <dbReference type="ARBA" id="ARBA00023163"/>
    </source>
</evidence>
<dbReference type="Pfam" id="PF04542">
    <property type="entry name" value="Sigma70_r2"/>
    <property type="match status" value="1"/>
</dbReference>
<dbReference type="GO" id="GO:0003677">
    <property type="term" value="F:DNA binding"/>
    <property type="evidence" value="ECO:0007669"/>
    <property type="project" value="InterPro"/>
</dbReference>
<dbReference type="InterPro" id="IPR013324">
    <property type="entry name" value="RNA_pol_sigma_r3/r4-like"/>
</dbReference>
<dbReference type="GO" id="GO:0016987">
    <property type="term" value="F:sigma factor activity"/>
    <property type="evidence" value="ECO:0007669"/>
    <property type="project" value="UniProtKB-KW"/>
</dbReference>
<dbReference type="Pfam" id="PF08281">
    <property type="entry name" value="Sigma70_r4_2"/>
    <property type="match status" value="1"/>
</dbReference>
<dbReference type="InterPro" id="IPR007627">
    <property type="entry name" value="RNA_pol_sigma70_r2"/>
</dbReference>
<dbReference type="RefSeq" id="WP_210900123.1">
    <property type="nucleotide sequence ID" value="NZ_CP071696.1"/>
</dbReference>
<accession>A0A975FQJ8</accession>
<dbReference type="KEGG" id="aarc:G127AT_03950"/>
<gene>
    <name evidence="7" type="ORF">G127AT_03950</name>
</gene>
<organism evidence="7 8">
    <name type="scientific">Agromyces archimandritae</name>
    <dbReference type="NCBI Taxonomy" id="2781962"/>
    <lineage>
        <taxon>Bacteria</taxon>
        <taxon>Bacillati</taxon>
        <taxon>Actinomycetota</taxon>
        <taxon>Actinomycetes</taxon>
        <taxon>Micrococcales</taxon>
        <taxon>Microbacteriaceae</taxon>
        <taxon>Agromyces</taxon>
    </lineage>
</organism>
<keyword evidence="4" id="KW-0804">Transcription</keyword>
<dbReference type="InterPro" id="IPR014284">
    <property type="entry name" value="RNA_pol_sigma-70_dom"/>
</dbReference>
<dbReference type="SUPFAM" id="SSF88946">
    <property type="entry name" value="Sigma2 domain of RNA polymerase sigma factors"/>
    <property type="match status" value="1"/>
</dbReference>
<evidence type="ECO:0000256" key="3">
    <source>
        <dbReference type="ARBA" id="ARBA00023082"/>
    </source>
</evidence>
<dbReference type="Gene3D" id="1.10.1740.10">
    <property type="match status" value="1"/>
</dbReference>
<reference evidence="7" key="1">
    <citation type="submission" date="2021-03" db="EMBL/GenBank/DDBJ databases">
        <title>Agromyces archimandritus sp. nov., isolated from the cockroach Archimandrita tessellata.</title>
        <authorList>
            <person name="Guzman J."/>
            <person name="Ortuzar M."/>
            <person name="Poehlein A."/>
            <person name="Daniel R."/>
            <person name="Trujillo M."/>
            <person name="Vilcinskas A."/>
        </authorList>
    </citation>
    <scope>NUCLEOTIDE SEQUENCE</scope>
    <source>
        <strain evidence="7">G127AT</strain>
    </source>
</reference>
<evidence type="ECO:0000256" key="1">
    <source>
        <dbReference type="ARBA" id="ARBA00010641"/>
    </source>
</evidence>
<dbReference type="NCBIfam" id="TIGR02937">
    <property type="entry name" value="sigma70-ECF"/>
    <property type="match status" value="1"/>
</dbReference>